<dbReference type="OrthoDB" id="10015593at2759"/>
<dbReference type="PROSITE" id="PS00028">
    <property type="entry name" value="ZINC_FINGER_C2H2_1"/>
    <property type="match status" value="2"/>
</dbReference>
<dbReference type="Pfam" id="PF00096">
    <property type="entry name" value="zf-C2H2"/>
    <property type="match status" value="1"/>
</dbReference>
<feature type="compositionally biased region" description="Basic and acidic residues" evidence="11">
    <location>
        <begin position="35"/>
        <end position="56"/>
    </location>
</feature>
<feature type="domain" description="C2H2-type" evidence="12">
    <location>
        <begin position="341"/>
        <end position="368"/>
    </location>
</feature>
<dbReference type="InterPro" id="IPR013087">
    <property type="entry name" value="Znf_C2H2_type"/>
</dbReference>
<evidence type="ECO:0000256" key="11">
    <source>
        <dbReference type="SAM" id="MobiDB-lite"/>
    </source>
</evidence>
<evidence type="ECO:0000256" key="8">
    <source>
        <dbReference type="ARBA" id="ARBA00023125"/>
    </source>
</evidence>
<dbReference type="GO" id="GO:0045944">
    <property type="term" value="P:positive regulation of transcription by RNA polymerase II"/>
    <property type="evidence" value="ECO:0007669"/>
    <property type="project" value="TreeGrafter"/>
</dbReference>
<evidence type="ECO:0000259" key="12">
    <source>
        <dbReference type="PROSITE" id="PS50157"/>
    </source>
</evidence>
<comment type="similarity">
    <text evidence="2">Belongs to the hunchback C2H2-type zinc-finger protein family.</text>
</comment>
<evidence type="ECO:0000256" key="3">
    <source>
        <dbReference type="ARBA" id="ARBA00022473"/>
    </source>
</evidence>
<keyword evidence="5" id="KW-0677">Repeat</keyword>
<feature type="domain" description="C2H2-type" evidence="12">
    <location>
        <begin position="369"/>
        <end position="396"/>
    </location>
</feature>
<organism evidence="13 14">
    <name type="scientific">Magallana gigas</name>
    <name type="common">Pacific oyster</name>
    <name type="synonym">Crassostrea gigas</name>
    <dbReference type="NCBI Taxonomy" id="29159"/>
    <lineage>
        <taxon>Eukaryota</taxon>
        <taxon>Metazoa</taxon>
        <taxon>Spiralia</taxon>
        <taxon>Lophotrochozoa</taxon>
        <taxon>Mollusca</taxon>
        <taxon>Bivalvia</taxon>
        <taxon>Autobranchia</taxon>
        <taxon>Pteriomorphia</taxon>
        <taxon>Ostreida</taxon>
        <taxon>Ostreoidea</taxon>
        <taxon>Ostreidae</taxon>
        <taxon>Magallana</taxon>
    </lineage>
</organism>
<protein>
    <recommendedName>
        <fullName evidence="12">C2H2-type domain-containing protein</fullName>
    </recommendedName>
</protein>
<feature type="compositionally biased region" description="Basic and acidic residues" evidence="11">
    <location>
        <begin position="112"/>
        <end position="122"/>
    </location>
</feature>
<dbReference type="SMART" id="SM00355">
    <property type="entry name" value="ZnF_C2H2"/>
    <property type="match status" value="9"/>
</dbReference>
<feature type="compositionally biased region" description="Basic and acidic residues" evidence="11">
    <location>
        <begin position="714"/>
        <end position="733"/>
    </location>
</feature>
<accession>A0A8W8NN03</accession>
<evidence type="ECO:0000313" key="14">
    <source>
        <dbReference type="Proteomes" id="UP000005408"/>
    </source>
</evidence>
<keyword evidence="3" id="KW-0217">Developmental protein</keyword>
<sequence length="1021" mass="115461">MSEEVWTQRGNMIEDALTSRGHGDPGQDNQVQDRAFFEGKSHPPQREDDQHQKRFNDPVSQRSPMMPIIKRKDIVSPQEADTGEKVPSRSSSPRPVGSDIFLPKSHNSPAKSEPHTPEKSERFSPPFLGQGNQQPKRNPSPSELKQSFYPNYPPNLQDFKSTFGGGSFPSPGLGFPKTPNSQEEEGPRGNPPLQRSFSLSDSFHDDDSNSSESSFLNPHTGQPSYIRDPNTGQITYQPNKEGIYFCHLCSFSGTTRSEFEDHMTCHFEHICPHCDYKSRTEGRLKRHIKDFHTEEPADGFGSKRNMGRPKVFRCKQCDFVATEKNDFWQHARSHIKDEKLLQCPRCEFVTEYKHHLEYHLRNHFGSKPFKCNKCNYSCVNKSMLNSHMKSHTNVYQYRCADCTYATKYCHSLKLHLRKYNHKPATVLNSDGSLPQGIDAESSGLSLLQKRGPPRGPRGPRKEKFDPFVGQFMLPHSMPGMAPTMSPGMMSPFWPLLNQVPNGLPPHHPMIPTSLSAKLPPHLNQNKMMPSSPFGFRPLMPGNMGTPFKCSLCSFATDIQQDLLRHVMKVHASENSDLFSIFGISSEALLEEQNRKMNFLSQQQQTPFRELTTPEKSIPTSAYLHVKTEQPTSESSKSSPNSWPHLSPPHSKHNPESRPTSHYSMPDMSVSSYLNGNTSPKEADAPEGEDIIKQMMNKFGSGVPIEKSQSTPKLQLERPFRESPLDLTKPRSPSDDIDDAGIDGGNLSSGENSTTTENVINRKRSRKGKAFKLDTLCLKLQEKQTDAEGEEGNNSGMEDMEDELQIDEMDDYENMETNEDKQIKEGEPIYGNSKPLTDLERFEQMRKFAEAASPPHNFERNSSSPPNESISENETKEKVDPSEEQIDPKEFIEKMNNLSEDVPQAVRRGTELAWKIIQDTTGGPPPINNGTSNGLHKNEDGKQFPVSHDGNLFTTSTPKDKNGHKSAKYECPYCEIAFRDCVMYTMHMGYHGYKDPFKCNMCGYHGHDKVEFFLHIAREAHN</sequence>
<comment type="subcellular location">
    <subcellularLocation>
        <location evidence="1">Nucleus</location>
    </subcellularLocation>
</comment>
<keyword evidence="8" id="KW-0238">DNA-binding</keyword>
<dbReference type="PANTHER" id="PTHR24403:SF109">
    <property type="entry name" value="ZINC FINGER PROTEIN 845-LIKE"/>
    <property type="match status" value="1"/>
</dbReference>
<name>A0A8W8NN03_MAGGI</name>
<proteinExistence type="inferred from homology"/>
<evidence type="ECO:0000256" key="5">
    <source>
        <dbReference type="ARBA" id="ARBA00022737"/>
    </source>
</evidence>
<dbReference type="InterPro" id="IPR036236">
    <property type="entry name" value="Znf_C2H2_sf"/>
</dbReference>
<feature type="compositionally biased region" description="Polar residues" evidence="11">
    <location>
        <begin position="745"/>
        <end position="758"/>
    </location>
</feature>
<dbReference type="Proteomes" id="UP000005408">
    <property type="component" value="Unassembled WGS sequence"/>
</dbReference>
<feature type="domain" description="C2H2-type" evidence="12">
    <location>
        <begin position="968"/>
        <end position="995"/>
    </location>
</feature>
<feature type="compositionally biased region" description="Polar residues" evidence="11">
    <location>
        <begin position="130"/>
        <end position="149"/>
    </location>
</feature>
<feature type="region of interest" description="Disordered" evidence="11">
    <location>
        <begin position="602"/>
        <end position="621"/>
    </location>
</feature>
<keyword evidence="7" id="KW-0862">Zinc</keyword>
<feature type="region of interest" description="Disordered" evidence="11">
    <location>
        <begin position="438"/>
        <end position="462"/>
    </location>
</feature>
<feature type="region of interest" description="Disordered" evidence="11">
    <location>
        <begin position="1"/>
        <end position="233"/>
    </location>
</feature>
<evidence type="ECO:0000256" key="7">
    <source>
        <dbReference type="ARBA" id="ARBA00022833"/>
    </source>
</evidence>
<evidence type="ECO:0000256" key="10">
    <source>
        <dbReference type="PROSITE-ProRule" id="PRU00042"/>
    </source>
</evidence>
<feature type="region of interest" description="Disordered" evidence="11">
    <location>
        <begin position="844"/>
        <end position="883"/>
    </location>
</feature>
<keyword evidence="14" id="KW-1185">Reference proteome</keyword>
<dbReference type="FunFam" id="3.30.160.60:FF:001301">
    <property type="entry name" value="Blast:Protein hunchback"/>
    <property type="match status" value="1"/>
</dbReference>
<feature type="region of interest" description="Disordered" evidence="11">
    <location>
        <begin position="917"/>
        <end position="936"/>
    </location>
</feature>
<evidence type="ECO:0000256" key="4">
    <source>
        <dbReference type="ARBA" id="ARBA00022723"/>
    </source>
</evidence>
<feature type="region of interest" description="Disordered" evidence="11">
    <location>
        <begin position="701"/>
        <end position="762"/>
    </location>
</feature>
<dbReference type="GO" id="GO:0000977">
    <property type="term" value="F:RNA polymerase II transcription regulatory region sequence-specific DNA binding"/>
    <property type="evidence" value="ECO:0007669"/>
    <property type="project" value="UniProtKB-ARBA"/>
</dbReference>
<dbReference type="FunFam" id="3.30.160.60:FF:002883">
    <property type="entry name" value="Hunchback-like protein"/>
    <property type="match status" value="1"/>
</dbReference>
<reference evidence="13" key="1">
    <citation type="submission" date="2022-08" db="UniProtKB">
        <authorList>
            <consortium name="EnsemblMetazoa"/>
        </authorList>
    </citation>
    <scope>IDENTIFICATION</scope>
    <source>
        <strain evidence="13">05x7-T-G4-1.051#20</strain>
    </source>
</reference>
<evidence type="ECO:0000256" key="6">
    <source>
        <dbReference type="ARBA" id="ARBA00022771"/>
    </source>
</evidence>
<dbReference type="Gene3D" id="3.30.160.60">
    <property type="entry name" value="Classic Zinc Finger"/>
    <property type="match status" value="4"/>
</dbReference>
<evidence type="ECO:0000256" key="1">
    <source>
        <dbReference type="ARBA" id="ARBA00004123"/>
    </source>
</evidence>
<evidence type="ECO:0000313" key="13">
    <source>
        <dbReference type="EnsemblMetazoa" id="G6544.1:cds"/>
    </source>
</evidence>
<feature type="compositionally biased region" description="Low complexity" evidence="11">
    <location>
        <begin position="630"/>
        <end position="644"/>
    </location>
</feature>
<dbReference type="AlphaFoldDB" id="A0A8W8NN03"/>
<feature type="region of interest" description="Disordered" evidence="11">
    <location>
        <begin position="626"/>
        <end position="684"/>
    </location>
</feature>
<feature type="compositionally biased region" description="Low complexity" evidence="11">
    <location>
        <begin position="860"/>
        <end position="871"/>
    </location>
</feature>
<dbReference type="SUPFAM" id="SSF57667">
    <property type="entry name" value="beta-beta-alpha zinc fingers"/>
    <property type="match status" value="4"/>
</dbReference>
<feature type="domain" description="C2H2-type" evidence="12">
    <location>
        <begin position="312"/>
        <end position="339"/>
    </location>
</feature>
<feature type="compositionally biased region" description="Polar residues" evidence="11">
    <location>
        <begin position="656"/>
        <end position="679"/>
    </location>
</feature>
<dbReference type="PROSITE" id="PS50157">
    <property type="entry name" value="ZINC_FINGER_C2H2_2"/>
    <property type="match status" value="6"/>
</dbReference>
<dbReference type="PANTHER" id="PTHR24403">
    <property type="entry name" value="ZINC FINGER PROTEIN"/>
    <property type="match status" value="1"/>
</dbReference>
<keyword evidence="6 10" id="KW-0863">Zinc-finger</keyword>
<dbReference type="GO" id="GO:0008270">
    <property type="term" value="F:zinc ion binding"/>
    <property type="evidence" value="ECO:0007669"/>
    <property type="project" value="UniProtKB-KW"/>
</dbReference>
<keyword evidence="9" id="KW-0539">Nucleus</keyword>
<feature type="compositionally biased region" description="Basic and acidic residues" evidence="11">
    <location>
        <begin position="872"/>
        <end position="883"/>
    </location>
</feature>
<dbReference type="OMA" id="CHITRSQ"/>
<dbReference type="GO" id="GO:0000122">
    <property type="term" value="P:negative regulation of transcription by RNA polymerase II"/>
    <property type="evidence" value="ECO:0007669"/>
    <property type="project" value="UniProtKB-ARBA"/>
</dbReference>
<dbReference type="GO" id="GO:0005634">
    <property type="term" value="C:nucleus"/>
    <property type="evidence" value="ECO:0007669"/>
    <property type="project" value="UniProtKB-SubCell"/>
</dbReference>
<feature type="domain" description="C2H2-type" evidence="12">
    <location>
        <begin position="269"/>
        <end position="297"/>
    </location>
</feature>
<dbReference type="InterPro" id="IPR050688">
    <property type="entry name" value="Zinc_finger/UBP_domain"/>
</dbReference>
<feature type="domain" description="C2H2-type" evidence="12">
    <location>
        <begin position="547"/>
        <end position="575"/>
    </location>
</feature>
<dbReference type="EnsemblMetazoa" id="G6544.1">
    <property type="protein sequence ID" value="G6544.1:cds"/>
    <property type="gene ID" value="G6544"/>
</dbReference>
<keyword evidence="4" id="KW-0479">Metal-binding</keyword>
<dbReference type="GO" id="GO:0040034">
    <property type="term" value="P:regulation of development, heterochronic"/>
    <property type="evidence" value="ECO:0007669"/>
    <property type="project" value="UniProtKB-ARBA"/>
</dbReference>
<evidence type="ECO:0000256" key="2">
    <source>
        <dbReference type="ARBA" id="ARBA00007746"/>
    </source>
</evidence>
<evidence type="ECO:0000256" key="9">
    <source>
        <dbReference type="ARBA" id="ARBA00023242"/>
    </source>
</evidence>